<dbReference type="EMBL" id="FNWT01000005">
    <property type="protein sequence ID" value="SEH55446.1"/>
    <property type="molecule type" value="Genomic_DNA"/>
</dbReference>
<evidence type="ECO:0000313" key="10">
    <source>
        <dbReference type="Proteomes" id="UP000199135"/>
    </source>
</evidence>
<dbReference type="Gene3D" id="3.30.70.360">
    <property type="match status" value="2"/>
</dbReference>
<dbReference type="Pfam" id="PF01546">
    <property type="entry name" value="Peptidase_M20"/>
    <property type="match status" value="1"/>
</dbReference>
<comment type="similarity">
    <text evidence="2">Belongs to the peptidase M20A family.</text>
</comment>
<accession>A0A1H6J928</accession>
<dbReference type="InterPro" id="IPR002933">
    <property type="entry name" value="Peptidase_M20"/>
</dbReference>
<evidence type="ECO:0000256" key="5">
    <source>
        <dbReference type="ARBA" id="ARBA00022801"/>
    </source>
</evidence>
<gene>
    <name evidence="9" type="ORF">SAMN05216447_105111</name>
</gene>
<evidence type="ECO:0000256" key="7">
    <source>
        <dbReference type="ARBA" id="ARBA00022997"/>
    </source>
</evidence>
<dbReference type="InterPro" id="IPR010964">
    <property type="entry name" value="M20A_pepV-rel"/>
</dbReference>
<dbReference type="InterPro" id="IPR036264">
    <property type="entry name" value="Bact_exopeptidase_dim_dom"/>
</dbReference>
<evidence type="ECO:0000256" key="8">
    <source>
        <dbReference type="ARBA" id="ARBA00023049"/>
    </source>
</evidence>
<keyword evidence="8" id="KW-0482">Metalloprotease</keyword>
<keyword evidence="4" id="KW-0479">Metal-binding</keyword>
<sequence length="492" mass="52155">MAKEPSGDKLLDAGSLDADQLDKKIDAYVDEVWEGAVEDIRSLVRIPSVEDTLAAQPGMPWGPKAHDALVQGLAIASKLGMDAHECEGGRIGYADVAGASDTQIALICHTDVVPEGLGWTVDPFDVTRREGYLIGRGVLDDKGPCVMGLYAVEFVARLARERGERLPYTLRFLVGNNEETNMGDLDWYLKNYDEPAFAFSPDADFPLICGEKGVFHGHFESAEVFGGKGDSRIVEMDGGTVANAIPSQATATVRATAGELAATDVVDVEPAGDGLARLTSHGKGGHASLPEGTVNAIGLLVDYLLDNGVCSADERAFLELQHALCSMGHDGASLGIESSDDKFGALTVIGGTVRTEGGRLRQTMDSRYPTSITDEQIACALATLADAHAATFDVDAVKVPFYIDPESPEVKALLSAYDGVTGKTSKAITIGGGTYARKFTRACAFGPHDPDEVVPGWVGPEHGPDEGISEASLKCAMKVYIHAILNLMQLDL</sequence>
<keyword evidence="5" id="KW-0378">Hydrolase</keyword>
<evidence type="ECO:0000256" key="1">
    <source>
        <dbReference type="ARBA" id="ARBA00001947"/>
    </source>
</evidence>
<evidence type="ECO:0000313" key="9">
    <source>
        <dbReference type="EMBL" id="SEH55446.1"/>
    </source>
</evidence>
<keyword evidence="3" id="KW-0645">Protease</keyword>
<dbReference type="NCBIfam" id="TIGR01887">
    <property type="entry name" value="dipeptidaselike"/>
    <property type="match status" value="1"/>
</dbReference>
<keyword evidence="7" id="KW-0224">Dipeptidase</keyword>
<dbReference type="InterPro" id="IPR050072">
    <property type="entry name" value="Peptidase_M20A"/>
</dbReference>
<evidence type="ECO:0000256" key="4">
    <source>
        <dbReference type="ARBA" id="ARBA00022723"/>
    </source>
</evidence>
<keyword evidence="6" id="KW-0862">Zinc</keyword>
<dbReference type="RefSeq" id="WP_234970621.1">
    <property type="nucleotide sequence ID" value="NZ_FNWT01000005.1"/>
</dbReference>
<keyword evidence="10" id="KW-1185">Reference proteome</keyword>
<protein>
    <submittedName>
        <fullName evidence="9">Succinyl-diaminopimelate desuccinylase</fullName>
    </submittedName>
</protein>
<evidence type="ECO:0000256" key="3">
    <source>
        <dbReference type="ARBA" id="ARBA00022670"/>
    </source>
</evidence>
<dbReference type="Gene3D" id="3.40.630.10">
    <property type="entry name" value="Zn peptidases"/>
    <property type="match status" value="1"/>
</dbReference>
<evidence type="ECO:0000256" key="6">
    <source>
        <dbReference type="ARBA" id="ARBA00022833"/>
    </source>
</evidence>
<dbReference type="Proteomes" id="UP000199135">
    <property type="component" value="Unassembled WGS sequence"/>
</dbReference>
<comment type="cofactor">
    <cofactor evidence="1">
        <name>Zn(2+)</name>
        <dbReference type="ChEBI" id="CHEBI:29105"/>
    </cofactor>
</comment>
<proteinExistence type="inferred from homology"/>
<name>A0A1H6J928_9ACTN</name>
<reference evidence="9 10" key="1">
    <citation type="submission" date="2016-10" db="EMBL/GenBank/DDBJ databases">
        <authorList>
            <person name="Varghese N."/>
            <person name="Submissions S."/>
        </authorList>
    </citation>
    <scope>NUCLEOTIDE SEQUENCE [LARGE SCALE GENOMIC DNA]</scope>
    <source>
        <strain evidence="9 10">WCP15</strain>
    </source>
</reference>
<organism evidence="9 10">
    <name type="scientific">Parafannyhessea umbonata</name>
    <dbReference type="NCBI Taxonomy" id="604330"/>
    <lineage>
        <taxon>Bacteria</taxon>
        <taxon>Bacillati</taxon>
        <taxon>Actinomycetota</taxon>
        <taxon>Coriobacteriia</taxon>
        <taxon>Coriobacteriales</taxon>
        <taxon>Atopobiaceae</taxon>
        <taxon>Parafannyhessea</taxon>
    </lineage>
</organism>
<dbReference type="PANTHER" id="PTHR43808">
    <property type="entry name" value="ACETYLORNITHINE DEACETYLASE"/>
    <property type="match status" value="1"/>
</dbReference>
<dbReference type="PANTHER" id="PTHR43808:SF31">
    <property type="entry name" value="N-ACETYL-L-CITRULLINE DEACETYLASE"/>
    <property type="match status" value="1"/>
</dbReference>
<comment type="caution">
    <text evidence="9">The sequence shown here is derived from an EMBL/GenBank/DDBJ whole genome shotgun (WGS) entry which is preliminary data.</text>
</comment>
<dbReference type="SUPFAM" id="SSF53187">
    <property type="entry name" value="Zn-dependent exopeptidases"/>
    <property type="match status" value="1"/>
</dbReference>
<evidence type="ECO:0000256" key="2">
    <source>
        <dbReference type="ARBA" id="ARBA00006247"/>
    </source>
</evidence>
<dbReference type="SUPFAM" id="SSF55031">
    <property type="entry name" value="Bacterial exopeptidase dimerisation domain"/>
    <property type="match status" value="1"/>
</dbReference>